<dbReference type="InterPro" id="IPR054722">
    <property type="entry name" value="PolX-like_BBD"/>
</dbReference>
<proteinExistence type="predicted"/>
<dbReference type="PANTHER" id="PTHR47481:SF30">
    <property type="entry name" value="CCHC-TYPE DOMAIN-CONTAINING PROTEIN"/>
    <property type="match status" value="1"/>
</dbReference>
<protein>
    <submittedName>
        <fullName evidence="3">Retrovirus-related Pol polyprotein from transposon TNT 1-94</fullName>
    </submittedName>
</protein>
<feature type="compositionally biased region" description="Polar residues" evidence="1">
    <location>
        <begin position="284"/>
        <end position="293"/>
    </location>
</feature>
<feature type="compositionally biased region" description="Polar residues" evidence="1">
    <location>
        <begin position="252"/>
        <end position="267"/>
    </location>
</feature>
<feature type="domain" description="Retrovirus-related Pol polyprotein from transposon TNT 1-94-like beta-barrel" evidence="2">
    <location>
        <begin position="365"/>
        <end position="445"/>
    </location>
</feature>
<dbReference type="Pfam" id="PF22936">
    <property type="entry name" value="Pol_BBD"/>
    <property type="match status" value="1"/>
</dbReference>
<evidence type="ECO:0000313" key="4">
    <source>
        <dbReference type="Proteomes" id="UP000236291"/>
    </source>
</evidence>
<feature type="region of interest" description="Disordered" evidence="1">
    <location>
        <begin position="242"/>
        <end position="293"/>
    </location>
</feature>
<sequence>MAEETNNTAKTNEIITDLPNTKKDSSKSGLTHSLTIKLDDKNFLLWSQQVNGVITAHNLHRFVVNPQIPLQFATVADRLDGKNSDEYQQWLFKDQTLFTWLLSTISDGVLPRVLSCKHSYEVWEKIHKYFNSVLKSRARQLRSELKNTKKHARSVNEYLLRVKSIVNSLIAVGDNVSEQEQVDAILEGLPEEYNSFVMMIYSRFETPTVEDVEALLLLQEVQFEKFRQELANPSVSANVAHTETHSNDPIVDTTTQESGTEHYNVTANRGKGRGKGRGRGRGRTQNSQNTGKVQCQICDRPNHDASICWYRYDPSNAKPQARGYNPSSNPRTPHFNPYARPTAHLAIPQYFTPTTEFDSMSSASWYPDSGASHHLTYNPHNFGYRAPYQGHDQVMMGNGQGVSIHALGHSKFKSPNNPDVHLRLNDLLLVPDISKNLLSVSKFAQDNNVVFEFHPYNCYVKSQDSKKTLLEGTVGADGLYQFKPFNFIATTDANSKVQSPSTSTFNKSVHSSLTQFPAFKESVNSSFNQFPAFNKNVSCNTVVSSNKLGSEFQKWHLRLGHAHNKAVESVLHLYSLLLYPIPLILNPLR</sequence>
<dbReference type="ExpressionAtlas" id="A0A2K3LLC3">
    <property type="expression patterns" value="baseline"/>
</dbReference>
<organism evidence="3 4">
    <name type="scientific">Trifolium pratense</name>
    <name type="common">Red clover</name>
    <dbReference type="NCBI Taxonomy" id="57577"/>
    <lineage>
        <taxon>Eukaryota</taxon>
        <taxon>Viridiplantae</taxon>
        <taxon>Streptophyta</taxon>
        <taxon>Embryophyta</taxon>
        <taxon>Tracheophyta</taxon>
        <taxon>Spermatophyta</taxon>
        <taxon>Magnoliopsida</taxon>
        <taxon>eudicotyledons</taxon>
        <taxon>Gunneridae</taxon>
        <taxon>Pentapetalae</taxon>
        <taxon>rosids</taxon>
        <taxon>fabids</taxon>
        <taxon>Fabales</taxon>
        <taxon>Fabaceae</taxon>
        <taxon>Papilionoideae</taxon>
        <taxon>50 kb inversion clade</taxon>
        <taxon>NPAAA clade</taxon>
        <taxon>Hologalegina</taxon>
        <taxon>IRL clade</taxon>
        <taxon>Trifolieae</taxon>
        <taxon>Trifolium</taxon>
    </lineage>
</organism>
<comment type="caution">
    <text evidence="3">The sequence shown here is derived from an EMBL/GenBank/DDBJ whole genome shotgun (WGS) entry which is preliminary data.</text>
</comment>
<feature type="region of interest" description="Disordered" evidence="1">
    <location>
        <begin position="1"/>
        <end position="28"/>
    </location>
</feature>
<evidence type="ECO:0000259" key="2">
    <source>
        <dbReference type="Pfam" id="PF22936"/>
    </source>
</evidence>
<reference evidence="3 4" key="1">
    <citation type="journal article" date="2014" name="Am. J. Bot.">
        <title>Genome assembly and annotation for red clover (Trifolium pratense; Fabaceae).</title>
        <authorList>
            <person name="Istvanek J."/>
            <person name="Jaros M."/>
            <person name="Krenek A."/>
            <person name="Repkova J."/>
        </authorList>
    </citation>
    <scope>NUCLEOTIDE SEQUENCE [LARGE SCALE GENOMIC DNA]</scope>
    <source>
        <strain evidence="4">cv. Tatra</strain>
        <tissue evidence="3">Young leaves</tissue>
    </source>
</reference>
<dbReference type="EMBL" id="ASHM01035772">
    <property type="protein sequence ID" value="PNX79340.1"/>
    <property type="molecule type" value="Genomic_DNA"/>
</dbReference>
<feature type="compositionally biased region" description="Basic residues" evidence="1">
    <location>
        <begin position="270"/>
        <end position="282"/>
    </location>
</feature>
<name>A0A2K3LLC3_TRIPR</name>
<evidence type="ECO:0000313" key="3">
    <source>
        <dbReference type="EMBL" id="PNX79340.1"/>
    </source>
</evidence>
<dbReference type="Proteomes" id="UP000236291">
    <property type="component" value="Unassembled WGS sequence"/>
</dbReference>
<dbReference type="AlphaFoldDB" id="A0A2K3LLC3"/>
<feature type="compositionally biased region" description="Polar residues" evidence="1">
    <location>
        <begin position="1"/>
        <end position="14"/>
    </location>
</feature>
<accession>A0A2K3LLC3</accession>
<dbReference type="PANTHER" id="PTHR47481">
    <property type="match status" value="1"/>
</dbReference>
<evidence type="ECO:0000256" key="1">
    <source>
        <dbReference type="SAM" id="MobiDB-lite"/>
    </source>
</evidence>
<dbReference type="Pfam" id="PF14223">
    <property type="entry name" value="Retrotran_gag_2"/>
    <property type="match status" value="1"/>
</dbReference>
<gene>
    <name evidence="3" type="ORF">L195_g035324</name>
</gene>
<reference evidence="3 4" key="2">
    <citation type="journal article" date="2017" name="Front. Plant Sci.">
        <title>Gene Classification and Mining of Molecular Markers Useful in Red Clover (Trifolium pratense) Breeding.</title>
        <authorList>
            <person name="Istvanek J."/>
            <person name="Dluhosova J."/>
            <person name="Dluhos P."/>
            <person name="Patkova L."/>
            <person name="Nedelnik J."/>
            <person name="Repkova J."/>
        </authorList>
    </citation>
    <scope>NUCLEOTIDE SEQUENCE [LARGE SCALE GENOMIC DNA]</scope>
    <source>
        <strain evidence="4">cv. Tatra</strain>
        <tissue evidence="3">Young leaves</tissue>
    </source>
</reference>